<sequence>MQTAQSTNQTCPQYPQFRFIEFNKRRQMRGAECARIEIIYAEGDHDWLWMSAGDLHGNIRQFGEHEAFTEALKAYGQGDS</sequence>
<name>A0ABX2B9M6_9GAMM</name>
<evidence type="ECO:0000313" key="2">
    <source>
        <dbReference type="Proteomes" id="UP001318401"/>
    </source>
</evidence>
<dbReference type="EMBL" id="QDKN01000003">
    <property type="protein sequence ID" value="NPT30609.1"/>
    <property type="molecule type" value="Genomic_DNA"/>
</dbReference>
<organism evidence="1 2">
    <name type="scientific">Vreelandella venusta</name>
    <dbReference type="NCBI Taxonomy" id="44935"/>
    <lineage>
        <taxon>Bacteria</taxon>
        <taxon>Pseudomonadati</taxon>
        <taxon>Pseudomonadota</taxon>
        <taxon>Gammaproteobacteria</taxon>
        <taxon>Oceanospirillales</taxon>
        <taxon>Halomonadaceae</taxon>
        <taxon>Vreelandella</taxon>
    </lineage>
</organism>
<gene>
    <name evidence="1" type="ORF">DDR56_08525</name>
</gene>
<accession>A0ABX2B9M6</accession>
<evidence type="ECO:0000313" key="1">
    <source>
        <dbReference type="EMBL" id="NPT30609.1"/>
    </source>
</evidence>
<keyword evidence="2" id="KW-1185">Reference proteome</keyword>
<protein>
    <submittedName>
        <fullName evidence="1">Uncharacterized protein</fullName>
    </submittedName>
</protein>
<reference evidence="1 2" key="1">
    <citation type="submission" date="2018-04" db="EMBL/GenBank/DDBJ databases">
        <authorList>
            <person name="Li G."/>
            <person name="Du W."/>
            <person name="Bai Y."/>
        </authorList>
    </citation>
    <scope>NUCLEOTIDE SEQUENCE [LARGE SCALE GENOMIC DNA]</scope>
    <source>
        <strain evidence="1 2">YYYZ-3</strain>
    </source>
</reference>
<proteinExistence type="predicted"/>
<dbReference type="Proteomes" id="UP001318401">
    <property type="component" value="Unassembled WGS sequence"/>
</dbReference>
<dbReference type="RefSeq" id="WP_125748389.1">
    <property type="nucleotide sequence ID" value="NZ_CP034367.1"/>
</dbReference>
<comment type="caution">
    <text evidence="1">The sequence shown here is derived from an EMBL/GenBank/DDBJ whole genome shotgun (WGS) entry which is preliminary data.</text>
</comment>